<comment type="similarity">
    <text evidence="3">Belongs to the DEAD box helicase family. DDX54/DBP10 subfamily.</text>
</comment>
<evidence type="ECO:0000256" key="1">
    <source>
        <dbReference type="ARBA" id="ARBA00003706"/>
    </source>
</evidence>
<dbReference type="Pfam" id="PF08147">
    <property type="entry name" value="DBP10CT"/>
    <property type="match status" value="1"/>
</dbReference>
<evidence type="ECO:0000256" key="12">
    <source>
        <dbReference type="ARBA" id="ARBA00047984"/>
    </source>
</evidence>
<feature type="region of interest" description="Disordered" evidence="14">
    <location>
        <begin position="744"/>
        <end position="823"/>
    </location>
</feature>
<dbReference type="PROSITE" id="PS51195">
    <property type="entry name" value="Q_MOTIF"/>
    <property type="match status" value="1"/>
</dbReference>
<dbReference type="InterPro" id="IPR014001">
    <property type="entry name" value="Helicase_ATP-bd"/>
</dbReference>
<evidence type="ECO:0000256" key="13">
    <source>
        <dbReference type="PROSITE-ProRule" id="PRU00552"/>
    </source>
</evidence>
<dbReference type="SMART" id="SM00487">
    <property type="entry name" value="DEXDc"/>
    <property type="match status" value="1"/>
</dbReference>
<keyword evidence="8" id="KW-0347">Helicase</keyword>
<protein>
    <recommendedName>
        <fullName evidence="4">RNA helicase</fullName>
        <ecNumber evidence="4">3.6.4.13</ecNumber>
    </recommendedName>
</protein>
<proteinExistence type="inferred from homology"/>
<feature type="region of interest" description="Disordered" evidence="14">
    <location>
        <begin position="677"/>
        <end position="699"/>
    </location>
</feature>
<feature type="domain" description="DEAD-box RNA helicase Q" evidence="17">
    <location>
        <begin position="106"/>
        <end position="134"/>
    </location>
</feature>
<dbReference type="InterPro" id="IPR027417">
    <property type="entry name" value="P-loop_NTPase"/>
</dbReference>
<dbReference type="Pfam" id="PF00270">
    <property type="entry name" value="DEAD"/>
    <property type="match status" value="1"/>
</dbReference>
<evidence type="ECO:0000313" key="19">
    <source>
        <dbReference type="Proteomes" id="UP000243876"/>
    </source>
</evidence>
<evidence type="ECO:0000256" key="6">
    <source>
        <dbReference type="ARBA" id="ARBA00022741"/>
    </source>
</evidence>
<dbReference type="GO" id="GO:0010467">
    <property type="term" value="P:gene expression"/>
    <property type="evidence" value="ECO:0007669"/>
    <property type="project" value="UniProtKB-ARBA"/>
</dbReference>
<feature type="compositionally biased region" description="Low complexity" evidence="14">
    <location>
        <begin position="1"/>
        <end position="25"/>
    </location>
</feature>
<feature type="compositionally biased region" description="Gly residues" evidence="14">
    <location>
        <begin position="1027"/>
        <end position="1038"/>
    </location>
</feature>
<feature type="compositionally biased region" description="Low complexity" evidence="14">
    <location>
        <begin position="677"/>
        <end position="688"/>
    </location>
</feature>
<evidence type="ECO:0000259" key="16">
    <source>
        <dbReference type="PROSITE" id="PS51194"/>
    </source>
</evidence>
<dbReference type="GO" id="GO:0042254">
    <property type="term" value="P:ribosome biogenesis"/>
    <property type="evidence" value="ECO:0007669"/>
    <property type="project" value="UniProtKB-KW"/>
</dbReference>
<dbReference type="AlphaFoldDB" id="A0A0D6ESW6"/>
<feature type="domain" description="Helicase C-terminal" evidence="16">
    <location>
        <begin position="425"/>
        <end position="570"/>
    </location>
</feature>
<keyword evidence="5" id="KW-0690">Ribosome biogenesis</keyword>
<dbReference type="SUPFAM" id="SSF52540">
    <property type="entry name" value="P-loop containing nucleoside triphosphate hydrolases"/>
    <property type="match status" value="1"/>
</dbReference>
<evidence type="ECO:0000256" key="14">
    <source>
        <dbReference type="SAM" id="MobiDB-lite"/>
    </source>
</evidence>
<dbReference type="GO" id="GO:0003724">
    <property type="term" value="F:RNA helicase activity"/>
    <property type="evidence" value="ECO:0007669"/>
    <property type="project" value="UniProtKB-EC"/>
</dbReference>
<feature type="compositionally biased region" description="Polar residues" evidence="14">
    <location>
        <begin position="53"/>
        <end position="62"/>
    </location>
</feature>
<feature type="region of interest" description="Disordered" evidence="14">
    <location>
        <begin position="376"/>
        <end position="431"/>
    </location>
</feature>
<evidence type="ECO:0000256" key="3">
    <source>
        <dbReference type="ARBA" id="ARBA00010379"/>
    </source>
</evidence>
<keyword evidence="7" id="KW-0378">Hydrolase</keyword>
<comment type="subcellular location">
    <subcellularLocation>
        <location evidence="2">Nucleus</location>
    </subcellularLocation>
</comment>
<dbReference type="PANTHER" id="PTHR47959:SF8">
    <property type="entry name" value="RNA HELICASE"/>
    <property type="match status" value="1"/>
</dbReference>
<sequence>MDSDSDSSAHIDISSALLGGSSSSSRTRKPTKTADSKPSRSSNGPSIAAATTLGANDASNGDSDAEEDALFASLSKLQHSRNLSEGAALVRKGKDAKQSKGLTGGGSFQALGLPPLLLKALLQRGFTTPTPIQRLALPSILGSTETVVTDQGKKVTVARDHLCMARTGSGKTLCYLLPLLSQLWTHSDKFGARGLILVPTRELAMQVLKVGKDLARGIKGEGESLRWAMVVGGEAMEAQFETMAGNPDVIIATPGRFLHLLVEMSLSLASVQSLIIDEADRLFELGFAEQLHELLHRIPATRQTLLFSATLPSSLVGFAKAGLQNPKLIRLDVDQKISKDLQMAYLDVKSSEKEALLLGLIREVIQIPVMTEEQRATERARQVADNEAAGDQHRGGSHSGRGKGKGKFDARGKKRKRGGDAEDDNKDKIDGATLSPHQTVVFVSTKHHVEYLAALLTEAHYSVSPIYGSMDQTARKISLSRFRSGTTSILVVTDLAARGIDVPGVENVINYDFPNGTRAFVHRVGRTARAGRTGWAYTFVTANDMPHLFDLELFLSRPLKICPLPASTSPDYAQTLVLGTPPRSLIDLDLETHRSLLSHHPHLELLQGVSQRGQRMYERGLGKASPESYRRAKELARSKAERENGVAGSSAAGSENPVFDEFLSRSFGRVTTAGPSALAAASGSGASLQEQVEKAKETERSRADLLAKISGFRPAETVFEVGTRGKRSTEPLAQLMKERRKAMLKSQRARELTRKVEEEELPKVEGSDEKMDAAVEEESDEEEEAEREVKRGRRDSMDEADEEELEAVFGKKPTKRSKPTGEGATFRDARFYLNYEQEGAATEAGYALTNGDSFVAQAAHSTFDVSGHGDTEGTPTDAMAQRASTLRWDRRTKKFVRADQVGADNKKLVRSESGQKLPASFKSGVFDEWRKKSRVYVPKVGEAELNGRSVGGAGGEGKKWRHKAGVPKVNGDGGDMGKGAKRRVGKPGKLGSAPGGLKTAAEIRKERIAKEKRVRRSTQPSKKNPKGKGGGGGGGGGGGRRRGEEGVVASSRLQRTHPFALLWLGGRPNLMMKRKASSHRLGRGKRTARLATIMSDHREGQTYRLDTIPLSRKRQRGEAVYASRRHATGKAVRAVSSQRCALHLHASFRITRPCTEGDDYRTLALSIQAR</sequence>
<dbReference type="SMART" id="SM00490">
    <property type="entry name" value="HELICc"/>
    <property type="match status" value="1"/>
</dbReference>
<feature type="compositionally biased region" description="Basic and acidic residues" evidence="14">
    <location>
        <begin position="748"/>
        <end position="773"/>
    </location>
</feature>
<gene>
    <name evidence="18" type="primary">SPOSA6832_05092</name>
</gene>
<evidence type="ECO:0000256" key="5">
    <source>
        <dbReference type="ARBA" id="ARBA00022517"/>
    </source>
</evidence>
<dbReference type="InterPro" id="IPR014014">
    <property type="entry name" value="RNA_helicase_DEAD_Q_motif"/>
</dbReference>
<keyword evidence="11" id="KW-0539">Nucleus</keyword>
<dbReference type="InterPro" id="IPR050079">
    <property type="entry name" value="DEAD_box_RNA_helicase"/>
</dbReference>
<feature type="short sequence motif" description="Q motif" evidence="13">
    <location>
        <begin position="106"/>
        <end position="134"/>
    </location>
</feature>
<feature type="compositionally biased region" description="Basic and acidic residues" evidence="14">
    <location>
        <begin position="1001"/>
        <end position="1011"/>
    </location>
</feature>
<evidence type="ECO:0000259" key="15">
    <source>
        <dbReference type="PROSITE" id="PS51192"/>
    </source>
</evidence>
<evidence type="ECO:0000256" key="9">
    <source>
        <dbReference type="ARBA" id="ARBA00022840"/>
    </source>
</evidence>
<feature type="region of interest" description="Disordered" evidence="14">
    <location>
        <begin position="948"/>
        <end position="1051"/>
    </location>
</feature>
<dbReference type="InterPro" id="IPR000629">
    <property type="entry name" value="RNA-helicase_DEAD-box_CS"/>
</dbReference>
<name>A0A0D6ESW6_SPOSA</name>
<comment type="function">
    <text evidence="1">ATP-binding RNA helicase involved in the biogenesis of 60S ribosomal subunits and is required for the normal formation of 25S and 5.8S rRNAs.</text>
</comment>
<dbReference type="InterPro" id="IPR001650">
    <property type="entry name" value="Helicase_C-like"/>
</dbReference>
<dbReference type="SMART" id="SM01123">
    <property type="entry name" value="DBP10CT"/>
    <property type="match status" value="1"/>
</dbReference>
<dbReference type="InterPro" id="IPR011545">
    <property type="entry name" value="DEAD/DEAH_box_helicase_dom"/>
</dbReference>
<feature type="compositionally biased region" description="Acidic residues" evidence="14">
    <location>
        <begin position="774"/>
        <end position="786"/>
    </location>
</feature>
<evidence type="ECO:0000256" key="7">
    <source>
        <dbReference type="ARBA" id="ARBA00022801"/>
    </source>
</evidence>
<feature type="compositionally biased region" description="Basic and acidic residues" evidence="14">
    <location>
        <begin position="376"/>
        <end position="394"/>
    </location>
</feature>
<feature type="domain" description="Helicase ATP-binding" evidence="15">
    <location>
        <begin position="152"/>
        <end position="329"/>
    </location>
</feature>
<dbReference type="CDD" id="cd18787">
    <property type="entry name" value="SF2_C_DEAD"/>
    <property type="match status" value="1"/>
</dbReference>
<organism evidence="18 19">
    <name type="scientific">Sporidiobolus salmonicolor</name>
    <name type="common">Yeast-like fungus</name>
    <name type="synonym">Sporobolomyces salmonicolor</name>
    <dbReference type="NCBI Taxonomy" id="5005"/>
    <lineage>
        <taxon>Eukaryota</taxon>
        <taxon>Fungi</taxon>
        <taxon>Dikarya</taxon>
        <taxon>Basidiomycota</taxon>
        <taxon>Pucciniomycotina</taxon>
        <taxon>Microbotryomycetes</taxon>
        <taxon>Sporidiobolales</taxon>
        <taxon>Sporidiobolaceae</taxon>
        <taxon>Sporobolomyces</taxon>
    </lineage>
</organism>
<dbReference type="Pfam" id="PF00271">
    <property type="entry name" value="Helicase_C"/>
    <property type="match status" value="1"/>
</dbReference>
<evidence type="ECO:0000313" key="18">
    <source>
        <dbReference type="EMBL" id="CEQ43192.1"/>
    </source>
</evidence>
<keyword evidence="10" id="KW-0694">RNA-binding</keyword>
<dbReference type="GO" id="GO:0005829">
    <property type="term" value="C:cytosol"/>
    <property type="evidence" value="ECO:0007669"/>
    <property type="project" value="TreeGrafter"/>
</dbReference>
<dbReference type="OrthoDB" id="10261375at2759"/>
<evidence type="ECO:0000256" key="2">
    <source>
        <dbReference type="ARBA" id="ARBA00004123"/>
    </source>
</evidence>
<feature type="region of interest" description="Disordered" evidence="14">
    <location>
        <begin position="1"/>
        <end position="64"/>
    </location>
</feature>
<reference evidence="19" key="1">
    <citation type="submission" date="2015-02" db="EMBL/GenBank/DDBJ databases">
        <authorList>
            <person name="Gon?alves P."/>
        </authorList>
    </citation>
    <scope>NUCLEOTIDE SEQUENCE [LARGE SCALE GENOMIC DNA]</scope>
</reference>
<dbReference type="Gene3D" id="3.40.50.300">
    <property type="entry name" value="P-loop containing nucleotide triphosphate hydrolases"/>
    <property type="match status" value="2"/>
</dbReference>
<dbReference type="PROSITE" id="PS51192">
    <property type="entry name" value="HELICASE_ATP_BIND_1"/>
    <property type="match status" value="1"/>
</dbReference>
<dbReference type="EMBL" id="CENE01000057">
    <property type="protein sequence ID" value="CEQ43192.1"/>
    <property type="molecule type" value="Genomic_DNA"/>
</dbReference>
<dbReference type="PROSITE" id="PS51194">
    <property type="entry name" value="HELICASE_CTER"/>
    <property type="match status" value="1"/>
</dbReference>
<dbReference type="PANTHER" id="PTHR47959">
    <property type="entry name" value="ATP-DEPENDENT RNA HELICASE RHLE-RELATED"/>
    <property type="match status" value="1"/>
</dbReference>
<evidence type="ECO:0000256" key="11">
    <source>
        <dbReference type="ARBA" id="ARBA00023242"/>
    </source>
</evidence>
<keyword evidence="19" id="KW-1185">Reference proteome</keyword>
<evidence type="ECO:0000256" key="10">
    <source>
        <dbReference type="ARBA" id="ARBA00022884"/>
    </source>
</evidence>
<evidence type="ECO:0000259" key="17">
    <source>
        <dbReference type="PROSITE" id="PS51195"/>
    </source>
</evidence>
<keyword evidence="6" id="KW-0547">Nucleotide-binding</keyword>
<dbReference type="GO" id="GO:0005730">
    <property type="term" value="C:nucleolus"/>
    <property type="evidence" value="ECO:0007669"/>
    <property type="project" value="UniProtKB-SubCell"/>
</dbReference>
<dbReference type="GO" id="GO:0003723">
    <property type="term" value="F:RNA binding"/>
    <property type="evidence" value="ECO:0007669"/>
    <property type="project" value="UniProtKB-KW"/>
</dbReference>
<evidence type="ECO:0000256" key="8">
    <source>
        <dbReference type="ARBA" id="ARBA00022806"/>
    </source>
</evidence>
<dbReference type="GO" id="GO:0005524">
    <property type="term" value="F:ATP binding"/>
    <property type="evidence" value="ECO:0007669"/>
    <property type="project" value="UniProtKB-KW"/>
</dbReference>
<dbReference type="GO" id="GO:0016887">
    <property type="term" value="F:ATP hydrolysis activity"/>
    <property type="evidence" value="ECO:0007669"/>
    <property type="project" value="RHEA"/>
</dbReference>
<dbReference type="InterPro" id="IPR012541">
    <property type="entry name" value="DBP10_C"/>
</dbReference>
<dbReference type="EC" id="3.6.4.13" evidence="4"/>
<evidence type="ECO:0000256" key="4">
    <source>
        <dbReference type="ARBA" id="ARBA00012552"/>
    </source>
</evidence>
<accession>A0A0D6ESW6</accession>
<keyword evidence="9" id="KW-0067">ATP-binding</keyword>
<dbReference type="Proteomes" id="UP000243876">
    <property type="component" value="Unassembled WGS sequence"/>
</dbReference>
<comment type="catalytic activity">
    <reaction evidence="12">
        <text>ATP + H2O = ADP + phosphate + H(+)</text>
        <dbReference type="Rhea" id="RHEA:13065"/>
        <dbReference type="ChEBI" id="CHEBI:15377"/>
        <dbReference type="ChEBI" id="CHEBI:15378"/>
        <dbReference type="ChEBI" id="CHEBI:30616"/>
        <dbReference type="ChEBI" id="CHEBI:43474"/>
        <dbReference type="ChEBI" id="CHEBI:456216"/>
        <dbReference type="EC" id="3.6.4.13"/>
    </reaction>
</comment>
<dbReference type="PROSITE" id="PS00039">
    <property type="entry name" value="DEAD_ATP_HELICASE"/>
    <property type="match status" value="1"/>
</dbReference>